<accession>A0AAV6LKU6</accession>
<keyword evidence="4" id="KW-1185">Reference proteome</keyword>
<comment type="caution">
    <text evidence="3">The sequence shown here is derived from an EMBL/GenBank/DDBJ whole genome shotgun (WGS) entry which is preliminary data.</text>
</comment>
<keyword evidence="2" id="KW-0812">Transmembrane</keyword>
<keyword evidence="2" id="KW-1133">Transmembrane helix</keyword>
<evidence type="ECO:0000256" key="1">
    <source>
        <dbReference type="SAM" id="MobiDB-lite"/>
    </source>
</evidence>
<sequence length="194" mass="20932">MQSDTPFSSIPIELGNSRSNATAEFNRPSSSTGQGIQSEEEGSDSEEDLMEVLQGVVSSTIEADSLIQQPRPAVPLGVSTIHPVTSADPVTVPDPATVPDTATTVQAFYTHGNIKLGELDSAITSILTEHREVQLPQSAAVLFFCCVVFSMEYSCCVVRAQRAQRGVVVQFMVSEMAVMLFCMLLFLHAALLFM</sequence>
<feature type="transmembrane region" description="Helical" evidence="2">
    <location>
        <begin position="139"/>
        <end position="160"/>
    </location>
</feature>
<dbReference type="AlphaFoldDB" id="A0AAV6LKU6"/>
<evidence type="ECO:0000256" key="2">
    <source>
        <dbReference type="SAM" id="Phobius"/>
    </source>
</evidence>
<gene>
    <name evidence="3" type="ORF">RHGRI_001638</name>
</gene>
<organism evidence="3 4">
    <name type="scientific">Rhododendron griersonianum</name>
    <dbReference type="NCBI Taxonomy" id="479676"/>
    <lineage>
        <taxon>Eukaryota</taxon>
        <taxon>Viridiplantae</taxon>
        <taxon>Streptophyta</taxon>
        <taxon>Embryophyta</taxon>
        <taxon>Tracheophyta</taxon>
        <taxon>Spermatophyta</taxon>
        <taxon>Magnoliopsida</taxon>
        <taxon>eudicotyledons</taxon>
        <taxon>Gunneridae</taxon>
        <taxon>Pentapetalae</taxon>
        <taxon>asterids</taxon>
        <taxon>Ericales</taxon>
        <taxon>Ericaceae</taxon>
        <taxon>Ericoideae</taxon>
        <taxon>Rhodoreae</taxon>
        <taxon>Rhododendron</taxon>
    </lineage>
</organism>
<name>A0AAV6LKU6_9ERIC</name>
<feature type="transmembrane region" description="Helical" evidence="2">
    <location>
        <begin position="172"/>
        <end position="193"/>
    </location>
</feature>
<feature type="region of interest" description="Disordered" evidence="1">
    <location>
        <begin position="1"/>
        <end position="47"/>
    </location>
</feature>
<protein>
    <submittedName>
        <fullName evidence="3">Uncharacterized protein</fullName>
    </submittedName>
</protein>
<proteinExistence type="predicted"/>
<reference evidence="3" key="1">
    <citation type="submission" date="2020-08" db="EMBL/GenBank/DDBJ databases">
        <title>Plant Genome Project.</title>
        <authorList>
            <person name="Zhang R.-G."/>
        </authorList>
    </citation>
    <scope>NUCLEOTIDE SEQUENCE</scope>
    <source>
        <strain evidence="3">WSP0</strain>
        <tissue evidence="3">Leaf</tissue>
    </source>
</reference>
<evidence type="ECO:0000313" key="4">
    <source>
        <dbReference type="Proteomes" id="UP000823749"/>
    </source>
</evidence>
<keyword evidence="2" id="KW-0472">Membrane</keyword>
<evidence type="ECO:0000313" key="3">
    <source>
        <dbReference type="EMBL" id="KAG5565780.1"/>
    </source>
</evidence>
<dbReference type="EMBL" id="JACTNZ010000001">
    <property type="protein sequence ID" value="KAG5565780.1"/>
    <property type="molecule type" value="Genomic_DNA"/>
</dbReference>
<dbReference type="Proteomes" id="UP000823749">
    <property type="component" value="Chromosome 1"/>
</dbReference>
<feature type="compositionally biased region" description="Acidic residues" evidence="1">
    <location>
        <begin position="38"/>
        <end position="47"/>
    </location>
</feature>